<evidence type="ECO:0000256" key="7">
    <source>
        <dbReference type="ARBA" id="ARBA00022729"/>
    </source>
</evidence>
<dbReference type="Pfam" id="PF00560">
    <property type="entry name" value="LRR_1"/>
    <property type="match status" value="2"/>
</dbReference>
<dbReference type="CDD" id="cd14066">
    <property type="entry name" value="STKc_IRAK"/>
    <property type="match status" value="1"/>
</dbReference>
<dbReference type="InterPro" id="IPR032675">
    <property type="entry name" value="LRR_dom_sf"/>
</dbReference>
<evidence type="ECO:0000256" key="17">
    <source>
        <dbReference type="SAM" id="Phobius"/>
    </source>
</evidence>
<feature type="transmembrane region" description="Helical" evidence="17">
    <location>
        <begin position="558"/>
        <end position="583"/>
    </location>
</feature>
<evidence type="ECO:0000256" key="2">
    <source>
        <dbReference type="ARBA" id="ARBA00012513"/>
    </source>
</evidence>
<feature type="binding site" evidence="16">
    <location>
        <position position="660"/>
    </location>
    <ligand>
        <name>ATP</name>
        <dbReference type="ChEBI" id="CHEBI:30616"/>
    </ligand>
</feature>
<feature type="domain" description="Protein kinase" evidence="19">
    <location>
        <begin position="632"/>
        <end position="907"/>
    </location>
</feature>
<dbReference type="PROSITE" id="PS50011">
    <property type="entry name" value="PROTEIN_KINASE_DOM"/>
    <property type="match status" value="1"/>
</dbReference>
<dbReference type="Gene3D" id="3.30.200.20">
    <property type="entry name" value="Phosphorylase Kinase, domain 1"/>
    <property type="match status" value="1"/>
</dbReference>
<name>A0A1Q3CB87_CEPFO</name>
<evidence type="ECO:0000259" key="19">
    <source>
        <dbReference type="PROSITE" id="PS50011"/>
    </source>
</evidence>
<dbReference type="GO" id="GO:0016020">
    <property type="term" value="C:membrane"/>
    <property type="evidence" value="ECO:0007669"/>
    <property type="project" value="UniProtKB-SubCell"/>
</dbReference>
<keyword evidence="5" id="KW-0808">Transferase</keyword>
<dbReference type="PROSITE" id="PS00107">
    <property type="entry name" value="PROTEIN_KINASE_ATP"/>
    <property type="match status" value="1"/>
</dbReference>
<dbReference type="Gene3D" id="1.10.510.10">
    <property type="entry name" value="Transferase(Phosphotransferase) domain 1"/>
    <property type="match status" value="1"/>
</dbReference>
<evidence type="ECO:0000256" key="11">
    <source>
        <dbReference type="ARBA" id="ARBA00022840"/>
    </source>
</evidence>
<dbReference type="GO" id="GO:0005524">
    <property type="term" value="F:ATP binding"/>
    <property type="evidence" value="ECO:0007669"/>
    <property type="project" value="UniProtKB-UniRule"/>
</dbReference>
<keyword evidence="7 18" id="KW-0732">Signal</keyword>
<dbReference type="EMBL" id="BDDD01001611">
    <property type="protein sequence ID" value="GAV77368.1"/>
    <property type="molecule type" value="Genomic_DNA"/>
</dbReference>
<keyword evidence="13 17" id="KW-0472">Membrane</keyword>
<evidence type="ECO:0000313" key="21">
    <source>
        <dbReference type="Proteomes" id="UP000187406"/>
    </source>
</evidence>
<keyword evidence="12 17" id="KW-1133">Transmembrane helix</keyword>
<keyword evidence="8" id="KW-0677">Repeat</keyword>
<feature type="chain" id="PRO_5013383767" description="non-specific serine/threonine protein kinase" evidence="18">
    <location>
        <begin position="22"/>
        <end position="956"/>
    </location>
</feature>
<evidence type="ECO:0000256" key="1">
    <source>
        <dbReference type="ARBA" id="ARBA00004479"/>
    </source>
</evidence>
<dbReference type="PANTHER" id="PTHR45974:SF266">
    <property type="entry name" value="LEUCINE-RICH REPEAT RECEPTOR PROTEIN KINASE HPCA1"/>
    <property type="match status" value="1"/>
</dbReference>
<evidence type="ECO:0000256" key="18">
    <source>
        <dbReference type="SAM" id="SignalP"/>
    </source>
</evidence>
<dbReference type="FunFam" id="3.80.10.10:FF:000363">
    <property type="entry name" value="Leucine-rich repeat family protein"/>
    <property type="match status" value="1"/>
</dbReference>
<dbReference type="STRING" id="3775.A0A1Q3CB87"/>
<evidence type="ECO:0000256" key="6">
    <source>
        <dbReference type="ARBA" id="ARBA00022692"/>
    </source>
</evidence>
<keyword evidence="21" id="KW-1185">Reference proteome</keyword>
<evidence type="ECO:0000256" key="12">
    <source>
        <dbReference type="ARBA" id="ARBA00022989"/>
    </source>
</evidence>
<evidence type="ECO:0000256" key="13">
    <source>
        <dbReference type="ARBA" id="ARBA00023136"/>
    </source>
</evidence>
<dbReference type="SUPFAM" id="SSF56112">
    <property type="entry name" value="Protein kinase-like (PK-like)"/>
    <property type="match status" value="1"/>
</dbReference>
<evidence type="ECO:0000256" key="10">
    <source>
        <dbReference type="ARBA" id="ARBA00022777"/>
    </source>
</evidence>
<dbReference type="OrthoDB" id="2015206at2759"/>
<comment type="subcellular location">
    <subcellularLocation>
        <location evidence="1">Membrane</location>
        <topology evidence="1">Single-pass type I membrane protein</topology>
    </subcellularLocation>
</comment>
<dbReference type="FunCoup" id="A0A1Q3CB87">
    <property type="interactions" value="697"/>
</dbReference>
<dbReference type="InterPro" id="IPR000719">
    <property type="entry name" value="Prot_kinase_dom"/>
</dbReference>
<evidence type="ECO:0000256" key="15">
    <source>
        <dbReference type="ARBA" id="ARBA00023180"/>
    </source>
</evidence>
<keyword evidence="14" id="KW-0675">Receptor</keyword>
<dbReference type="SUPFAM" id="SSF52058">
    <property type="entry name" value="L domain-like"/>
    <property type="match status" value="1"/>
</dbReference>
<evidence type="ECO:0000256" key="5">
    <source>
        <dbReference type="ARBA" id="ARBA00022679"/>
    </source>
</evidence>
<dbReference type="Gene3D" id="3.80.10.10">
    <property type="entry name" value="Ribonuclease Inhibitor"/>
    <property type="match status" value="3"/>
</dbReference>
<dbReference type="InterPro" id="IPR011009">
    <property type="entry name" value="Kinase-like_dom_sf"/>
</dbReference>
<keyword evidence="11 16" id="KW-0067">ATP-binding</keyword>
<dbReference type="Proteomes" id="UP000187406">
    <property type="component" value="Unassembled WGS sequence"/>
</dbReference>
<dbReference type="InterPro" id="IPR001611">
    <property type="entry name" value="Leu-rich_rpt"/>
</dbReference>
<dbReference type="InterPro" id="IPR008271">
    <property type="entry name" value="Ser/Thr_kinase_AS"/>
</dbReference>
<dbReference type="EC" id="2.7.11.1" evidence="2"/>
<dbReference type="PROSITE" id="PS00108">
    <property type="entry name" value="PROTEIN_KINASE_ST"/>
    <property type="match status" value="1"/>
</dbReference>
<keyword evidence="9 16" id="KW-0547">Nucleotide-binding</keyword>
<comment type="caution">
    <text evidence="20">The sequence shown here is derived from an EMBL/GenBank/DDBJ whole genome shotgun (WGS) entry which is preliminary data.</text>
</comment>
<sequence length="956" mass="105363">MGSRVLVFLLILYVHVFDTISQTDPNDFAVLKSLMDIWENLPPNWKGFDPCGSNWDGIGCTKSRVTSITLANVDLKGQLSSDIPSLTELGMLDLSYNKRLTGSIPRSFGDLKKLTNLILVGCGLTGPIPDTIGSLQRLIYLSLNSNSFSGPIPASIGNLSNLYWLDLADNKLDGTIPVSHGTTPGLDNLVNTKHFHFGQNELSGTIPPNLFSSNMTLIHVLFESNQLTGSLPSTLGLVQTLEAVRFDRNQLSGPVPSNINNLTNVNELFLSNNRLTGLVPNLTGMILLQYLDMSNNSFDASDAPSWFSTLQSLTTLMMDSTQLRGHVPVDLFSLSNLQTVVLRNNRLNGTLDIGTSYSNQLQLINLQNNLIDAFTERVGGYNADSMTIILVSNPVCEESGEAKSYCMLSKLNSSYSTPPNNCIPIQCSSDQISSPTCQCAYPYTGTLFFRAPSFSDLGNTTNYVALQNSMVDSFQSHQLPVDSVSLSNPRKNNYLELSLDIFPSGQNYFNRSGISQVANMLSNQTLKPPSWFGPYFFIGEQYNKFSEAATGSNNSSSIGIIIGATVGGCVLLLLLLLAGVYAFRQKKRAQRATEKNNPFAHWDPDKGSGSIPQLKGARNFSFEELKKCTQNFSEANEIGSGGYGKVYRGTLPSGQLIAIKRAQQESMQGALEFKTEIELLSRVHHKNVVSLVGFCYGRGEEMLIYEYVPNGSLKDCLSGKSGIRLDWTRRLKVTLGAARGLAYLHELADPPIIHRDIKSNNILLDERLNAKVSDFGLSKPMGDNEKGQVTHITTQVKGTMGYLDPEYYMTQQLTEKSDVYSFGVLMLELITARRPIERGKYIVREVRMAMDKTKDLYNLHEIVDPVIVLGVLKGFEKFMDIAMRCLEESGVDRPTMGEVVKEIENIMQIAGLNPNVESATTSASYEEVSKGSFLHPYNSEAFEYSGAIEPSKIEPQ</sequence>
<evidence type="ECO:0000256" key="14">
    <source>
        <dbReference type="ARBA" id="ARBA00023170"/>
    </source>
</evidence>
<reference evidence="21" key="1">
    <citation type="submission" date="2016-04" db="EMBL/GenBank/DDBJ databases">
        <title>Cephalotus genome sequencing.</title>
        <authorList>
            <person name="Fukushima K."/>
            <person name="Hasebe M."/>
            <person name="Fang X."/>
        </authorList>
    </citation>
    <scope>NUCLEOTIDE SEQUENCE [LARGE SCALE GENOMIC DNA]</scope>
    <source>
        <strain evidence="21">cv. St1</strain>
    </source>
</reference>
<dbReference type="FunFam" id="3.30.200.20:FF:000328">
    <property type="entry name" value="Leucine-rich repeat protein kinase family protein"/>
    <property type="match status" value="1"/>
</dbReference>
<evidence type="ECO:0000256" key="9">
    <source>
        <dbReference type="ARBA" id="ARBA00022741"/>
    </source>
</evidence>
<evidence type="ECO:0000256" key="8">
    <source>
        <dbReference type="ARBA" id="ARBA00022737"/>
    </source>
</evidence>
<evidence type="ECO:0000256" key="4">
    <source>
        <dbReference type="ARBA" id="ARBA00022614"/>
    </source>
</evidence>
<evidence type="ECO:0000256" key="3">
    <source>
        <dbReference type="ARBA" id="ARBA00022527"/>
    </source>
</evidence>
<gene>
    <name evidence="20" type="ORF">CFOL_v3_20839</name>
</gene>
<dbReference type="SMART" id="SM00220">
    <property type="entry name" value="S_TKc"/>
    <property type="match status" value="1"/>
</dbReference>
<keyword evidence="4" id="KW-0433">Leucine-rich repeat</keyword>
<evidence type="ECO:0000313" key="20">
    <source>
        <dbReference type="EMBL" id="GAV77368.1"/>
    </source>
</evidence>
<dbReference type="GO" id="GO:0004674">
    <property type="term" value="F:protein serine/threonine kinase activity"/>
    <property type="evidence" value="ECO:0007669"/>
    <property type="project" value="UniProtKB-KW"/>
</dbReference>
<proteinExistence type="predicted"/>
<keyword evidence="6 17" id="KW-0812">Transmembrane</keyword>
<accession>A0A1Q3CB87</accession>
<keyword evidence="3" id="KW-0723">Serine/threonine-protein kinase</keyword>
<keyword evidence="10 20" id="KW-0418">Kinase</keyword>
<dbReference type="FunFam" id="3.80.10.10:FF:000542">
    <property type="entry name" value="Leucine-rich repeat protein kinase family protein"/>
    <property type="match status" value="1"/>
</dbReference>
<keyword evidence="15" id="KW-0325">Glycoprotein</keyword>
<evidence type="ECO:0000256" key="16">
    <source>
        <dbReference type="PROSITE-ProRule" id="PRU10141"/>
    </source>
</evidence>
<feature type="signal peptide" evidence="18">
    <location>
        <begin position="1"/>
        <end position="21"/>
    </location>
</feature>
<dbReference type="FunFam" id="1.10.510.10:FF:000453">
    <property type="entry name" value="LRR receptor-like serine/threonine-protein kinase HSL2"/>
    <property type="match status" value="1"/>
</dbReference>
<dbReference type="InParanoid" id="A0A1Q3CB87"/>
<dbReference type="PANTHER" id="PTHR45974">
    <property type="entry name" value="RECEPTOR-LIKE PROTEIN 55"/>
    <property type="match status" value="1"/>
</dbReference>
<dbReference type="AlphaFoldDB" id="A0A1Q3CB87"/>
<dbReference type="InterPro" id="IPR017441">
    <property type="entry name" value="Protein_kinase_ATP_BS"/>
</dbReference>
<protein>
    <recommendedName>
        <fullName evidence="2">non-specific serine/threonine protein kinase</fullName>
        <ecNumber evidence="2">2.7.11.1</ecNumber>
    </recommendedName>
</protein>
<dbReference type="Pfam" id="PF00069">
    <property type="entry name" value="Pkinase"/>
    <property type="match status" value="1"/>
</dbReference>
<organism evidence="20 21">
    <name type="scientific">Cephalotus follicularis</name>
    <name type="common">Albany pitcher plant</name>
    <dbReference type="NCBI Taxonomy" id="3775"/>
    <lineage>
        <taxon>Eukaryota</taxon>
        <taxon>Viridiplantae</taxon>
        <taxon>Streptophyta</taxon>
        <taxon>Embryophyta</taxon>
        <taxon>Tracheophyta</taxon>
        <taxon>Spermatophyta</taxon>
        <taxon>Magnoliopsida</taxon>
        <taxon>eudicotyledons</taxon>
        <taxon>Gunneridae</taxon>
        <taxon>Pentapetalae</taxon>
        <taxon>rosids</taxon>
        <taxon>fabids</taxon>
        <taxon>Oxalidales</taxon>
        <taxon>Cephalotaceae</taxon>
        <taxon>Cephalotus</taxon>
    </lineage>
</organism>